<dbReference type="Proteomes" id="UP000507470">
    <property type="component" value="Unassembled WGS sequence"/>
</dbReference>
<accession>A0A6J8A378</accession>
<keyword evidence="1" id="KW-0863">Zinc-finger</keyword>
<evidence type="ECO:0000259" key="3">
    <source>
        <dbReference type="PROSITE" id="PS50011"/>
    </source>
</evidence>
<dbReference type="InterPro" id="IPR031981">
    <property type="entry name" value="MIEAP_C"/>
</dbReference>
<keyword evidence="1" id="KW-0479">Metal-binding</keyword>
<dbReference type="InterPro" id="IPR000719">
    <property type="entry name" value="Prot_kinase_dom"/>
</dbReference>
<evidence type="ECO:0000256" key="1">
    <source>
        <dbReference type="PROSITE-ProRule" id="PRU00024"/>
    </source>
</evidence>
<dbReference type="GO" id="GO:0004672">
    <property type="term" value="F:protein kinase activity"/>
    <property type="evidence" value="ECO:0007669"/>
    <property type="project" value="InterPro"/>
</dbReference>
<reference evidence="5 6" key="1">
    <citation type="submission" date="2020-06" db="EMBL/GenBank/DDBJ databases">
        <authorList>
            <person name="Li R."/>
            <person name="Bekaert M."/>
        </authorList>
    </citation>
    <scope>NUCLEOTIDE SEQUENCE [LARGE SCALE GENOMIC DNA]</scope>
    <source>
        <strain evidence="6">wild</strain>
    </source>
</reference>
<dbReference type="PROSITE" id="PS50011">
    <property type="entry name" value="PROTEIN_KINASE_DOM"/>
    <property type="match status" value="1"/>
</dbReference>
<dbReference type="InterPro" id="IPR000315">
    <property type="entry name" value="Znf_B-box"/>
</dbReference>
<dbReference type="Gene3D" id="3.30.160.60">
    <property type="entry name" value="Classic Zinc Finger"/>
    <property type="match status" value="1"/>
</dbReference>
<name>A0A6J8A378_MYTCO</name>
<dbReference type="EMBL" id="CACVKT020000627">
    <property type="protein sequence ID" value="CAC5361576.1"/>
    <property type="molecule type" value="Genomic_DNA"/>
</dbReference>
<feature type="domain" description="Protein kinase" evidence="3">
    <location>
        <begin position="391"/>
        <end position="687"/>
    </location>
</feature>
<evidence type="ECO:0008006" key="7">
    <source>
        <dbReference type="Google" id="ProtNLM"/>
    </source>
</evidence>
<dbReference type="GO" id="GO:0005524">
    <property type="term" value="F:ATP binding"/>
    <property type="evidence" value="ECO:0007669"/>
    <property type="project" value="InterPro"/>
</dbReference>
<sequence length="687" mass="80182">MNIKCDDCENTRSILYCLRCHKPQCFSCQRLHSQSFSNHIFVFNVSRVNCISPRCKIHYFGQLTSYCRDCKSLFCDACDGNIHSKHNADSISLVKDEQTEKVKKEKTAVDEQLKEIIYDIEKREILLKNFRTDLETLVNDFPYGSRYMFSLGKEMHDVKGYITWNEIECNPPLQLKILLNQMKLLKAAKYYYQEIQYAQSKVLEAFRDDECILLFHQYKCAIEKYGTNPPTCEEAPELNIFQEKTIVGETMSPLFRIHIGKKQESVTEPTREANLTNTRVVKRQEEQFTIEPNLRRTESQKKDDIVTQQDLTQKQVEEHLKKELYLKTNEAQILRETVHLMSENAKCFKAKCERMSMESVSVNFQRLPALTNYKEIEKMCIEHEQCLVSVFRILNELSTGSFGQLEKENASMKIALQASKQEKDDLQQSEQSIVQEIFSLRNELERKNKENEDLKTRLSQVAGAKLVAGNSSIADLGDKYRPTRIAELYSELYDNEWTEAVDMLLNSNRWPEDMIVRHLFIILQGCYKACGQLASQQKHDLVQKLYFDLSSAEVTQFVKQHTTELKQLMDARKTIAVNVANVISKDFDRNPTFVEYLRNYEWSDGEIVYQITKQKFFEKSISLCWLMAVQDPEMYLDSDVEQKTKFDKDHYREYTKSGPMFLYSIWPALYLHKNGPLMIKGVAQACG</sequence>
<dbReference type="SUPFAM" id="SSF57845">
    <property type="entry name" value="B-box zinc-binding domain"/>
    <property type="match status" value="1"/>
</dbReference>
<organism evidence="5 6">
    <name type="scientific">Mytilus coruscus</name>
    <name type="common">Sea mussel</name>
    <dbReference type="NCBI Taxonomy" id="42192"/>
    <lineage>
        <taxon>Eukaryota</taxon>
        <taxon>Metazoa</taxon>
        <taxon>Spiralia</taxon>
        <taxon>Lophotrochozoa</taxon>
        <taxon>Mollusca</taxon>
        <taxon>Bivalvia</taxon>
        <taxon>Autobranchia</taxon>
        <taxon>Pteriomorphia</taxon>
        <taxon>Mytilida</taxon>
        <taxon>Mytiloidea</taxon>
        <taxon>Mytilidae</taxon>
        <taxon>Mytilinae</taxon>
        <taxon>Mytilus</taxon>
    </lineage>
</organism>
<dbReference type="Pfam" id="PF00643">
    <property type="entry name" value="zf-B_box"/>
    <property type="match status" value="1"/>
</dbReference>
<feature type="domain" description="B box-type" evidence="4">
    <location>
        <begin position="55"/>
        <end position="91"/>
    </location>
</feature>
<feature type="domain" description="B box-type" evidence="4">
    <location>
        <begin position="1"/>
        <end position="39"/>
    </location>
</feature>
<keyword evidence="6" id="KW-1185">Reference proteome</keyword>
<protein>
    <recommendedName>
        <fullName evidence="7">Mitochondria-eating protein</fullName>
    </recommendedName>
</protein>
<dbReference type="CDD" id="cd19757">
    <property type="entry name" value="Bbox1"/>
    <property type="match status" value="1"/>
</dbReference>
<feature type="coiled-coil region" evidence="2">
    <location>
        <begin position="402"/>
        <end position="464"/>
    </location>
</feature>
<dbReference type="Pfam" id="PF16026">
    <property type="entry name" value="MIEAP"/>
    <property type="match status" value="1"/>
</dbReference>
<dbReference type="OrthoDB" id="10431891at2759"/>
<dbReference type="PROSITE" id="PS50119">
    <property type="entry name" value="ZF_BBOX"/>
    <property type="match status" value="2"/>
</dbReference>
<dbReference type="GO" id="GO:0008270">
    <property type="term" value="F:zinc ion binding"/>
    <property type="evidence" value="ECO:0007669"/>
    <property type="project" value="UniProtKB-KW"/>
</dbReference>
<keyword evidence="1" id="KW-0862">Zinc</keyword>
<evidence type="ECO:0000313" key="5">
    <source>
        <dbReference type="EMBL" id="CAC5361576.1"/>
    </source>
</evidence>
<gene>
    <name evidence="5" type="ORF">MCOR_3667</name>
</gene>
<proteinExistence type="predicted"/>
<evidence type="ECO:0000259" key="4">
    <source>
        <dbReference type="PROSITE" id="PS50119"/>
    </source>
</evidence>
<evidence type="ECO:0000313" key="6">
    <source>
        <dbReference type="Proteomes" id="UP000507470"/>
    </source>
</evidence>
<keyword evidence="2" id="KW-0175">Coiled coil</keyword>
<evidence type="ECO:0000256" key="2">
    <source>
        <dbReference type="SAM" id="Coils"/>
    </source>
</evidence>
<dbReference type="AlphaFoldDB" id="A0A6J8A378"/>